<evidence type="ECO:0000256" key="3">
    <source>
        <dbReference type="ARBA" id="ARBA00023133"/>
    </source>
</evidence>
<dbReference type="UniPathway" id="UPA00252">
    <property type="reaction ID" value="UER00325"/>
</dbReference>
<dbReference type="InterPro" id="IPR033644">
    <property type="entry name" value="Ferrochelatase_C"/>
</dbReference>
<dbReference type="GO" id="GO:0006783">
    <property type="term" value="P:heme biosynthetic process"/>
    <property type="evidence" value="ECO:0007669"/>
    <property type="project" value="UniProtKB-UniRule"/>
</dbReference>
<gene>
    <name evidence="7" type="primary">hemH</name>
    <name evidence="9" type="ORF">PSM36_1934</name>
</gene>
<dbReference type="GO" id="GO:0005737">
    <property type="term" value="C:cytoplasm"/>
    <property type="evidence" value="ECO:0007669"/>
    <property type="project" value="UniProtKB-SubCell"/>
</dbReference>
<dbReference type="GO" id="GO:0004325">
    <property type="term" value="F:ferrochelatase activity"/>
    <property type="evidence" value="ECO:0007669"/>
    <property type="project" value="UniProtKB-UniRule"/>
</dbReference>
<dbReference type="KEGG" id="psac:PSM36_1934"/>
<dbReference type="CDD" id="cd00419">
    <property type="entry name" value="Ferrochelatase_C"/>
    <property type="match status" value="1"/>
</dbReference>
<comment type="subcellular location">
    <subcellularLocation>
        <location evidence="7">Cytoplasm</location>
    </subcellularLocation>
</comment>
<evidence type="ECO:0000256" key="8">
    <source>
        <dbReference type="RuleBase" id="RU004185"/>
    </source>
</evidence>
<dbReference type="Gene3D" id="3.40.50.1400">
    <property type="match status" value="2"/>
</dbReference>
<evidence type="ECO:0000256" key="7">
    <source>
        <dbReference type="HAMAP-Rule" id="MF_00323"/>
    </source>
</evidence>
<evidence type="ECO:0000313" key="9">
    <source>
        <dbReference type="EMBL" id="SCD20744.1"/>
    </source>
</evidence>
<dbReference type="GO" id="GO:0046872">
    <property type="term" value="F:metal ion binding"/>
    <property type="evidence" value="ECO:0007669"/>
    <property type="project" value="UniProtKB-KW"/>
</dbReference>
<proteinExistence type="inferred from homology"/>
<protein>
    <recommendedName>
        <fullName evidence="7">Ferrochelatase</fullName>
        <ecNumber evidence="7">4.98.1.1</ecNumber>
    </recommendedName>
    <alternativeName>
        <fullName evidence="7">Heme synthase</fullName>
    </alternativeName>
    <alternativeName>
        <fullName evidence="7">Protoheme ferro-lyase</fullName>
    </alternativeName>
</protein>
<evidence type="ECO:0000256" key="4">
    <source>
        <dbReference type="ARBA" id="ARBA00023239"/>
    </source>
</evidence>
<evidence type="ECO:0000256" key="5">
    <source>
        <dbReference type="ARBA" id="ARBA00023244"/>
    </source>
</evidence>
<keyword evidence="2 7" id="KW-0408">Iron</keyword>
<keyword evidence="7" id="KW-0963">Cytoplasm</keyword>
<keyword evidence="3 7" id="KW-0350">Heme biosynthesis</keyword>
<dbReference type="Pfam" id="PF00762">
    <property type="entry name" value="Ferrochelatase"/>
    <property type="match status" value="1"/>
</dbReference>
<accession>A0A1R3TAX0</accession>
<feature type="binding site" evidence="7">
    <location>
        <position position="277"/>
    </location>
    <ligand>
        <name>Fe(2+)</name>
        <dbReference type="ChEBI" id="CHEBI:29033"/>
    </ligand>
</feature>
<keyword evidence="7" id="KW-0479">Metal-binding</keyword>
<dbReference type="RefSeq" id="WP_076930704.1">
    <property type="nucleotide sequence ID" value="NZ_LT605205.1"/>
</dbReference>
<feature type="binding site" evidence="7">
    <location>
        <position position="191"/>
    </location>
    <ligand>
        <name>Fe(2+)</name>
        <dbReference type="ChEBI" id="CHEBI:29033"/>
    </ligand>
</feature>
<dbReference type="EC" id="4.98.1.1" evidence="7"/>
<comment type="similarity">
    <text evidence="1 7 8">Belongs to the ferrochelatase family.</text>
</comment>
<dbReference type="PANTHER" id="PTHR11108:SF1">
    <property type="entry name" value="FERROCHELATASE, MITOCHONDRIAL"/>
    <property type="match status" value="1"/>
</dbReference>
<dbReference type="Proteomes" id="UP000187464">
    <property type="component" value="Chromosome I"/>
</dbReference>
<name>A0A1R3TAX0_9BACT</name>
<dbReference type="STRING" id="1642647.PSM36_1934"/>
<comment type="pathway">
    <text evidence="7">Porphyrin-containing compound metabolism; protoheme biosynthesis; protoheme from protoporphyrin-IX: step 1/1.</text>
</comment>
<comment type="function">
    <text evidence="7">Catalyzes the ferrous insertion into protoporphyrin IX.</text>
</comment>
<dbReference type="EMBL" id="LT605205">
    <property type="protein sequence ID" value="SCD20744.1"/>
    <property type="molecule type" value="Genomic_DNA"/>
</dbReference>
<reference evidence="9 10" key="1">
    <citation type="submission" date="2016-08" db="EMBL/GenBank/DDBJ databases">
        <authorList>
            <person name="Seilhamer J.J."/>
        </authorList>
    </citation>
    <scope>NUCLEOTIDE SEQUENCE [LARGE SCALE GENOMIC DNA]</scope>
    <source>
        <strain evidence="9">M3/6</strain>
    </source>
</reference>
<dbReference type="HAMAP" id="MF_00323">
    <property type="entry name" value="Ferrochelatase"/>
    <property type="match status" value="1"/>
</dbReference>
<evidence type="ECO:0000256" key="2">
    <source>
        <dbReference type="ARBA" id="ARBA00023004"/>
    </source>
</evidence>
<dbReference type="InterPro" id="IPR033659">
    <property type="entry name" value="Ferrochelatase_N"/>
</dbReference>
<dbReference type="InterPro" id="IPR001015">
    <property type="entry name" value="Ferrochelatase"/>
</dbReference>
<keyword evidence="5 7" id="KW-0627">Porphyrin biosynthesis</keyword>
<organism evidence="9 10">
    <name type="scientific">Proteiniphilum saccharofermentans</name>
    <dbReference type="NCBI Taxonomy" id="1642647"/>
    <lineage>
        <taxon>Bacteria</taxon>
        <taxon>Pseudomonadati</taxon>
        <taxon>Bacteroidota</taxon>
        <taxon>Bacteroidia</taxon>
        <taxon>Bacteroidales</taxon>
        <taxon>Dysgonomonadaceae</taxon>
        <taxon>Proteiniphilum</taxon>
    </lineage>
</organism>
<comment type="catalytic activity">
    <reaction evidence="6">
        <text>Fe-coproporphyrin III + 2 H(+) = coproporphyrin III + Fe(2+)</text>
        <dbReference type="Rhea" id="RHEA:49572"/>
        <dbReference type="ChEBI" id="CHEBI:15378"/>
        <dbReference type="ChEBI" id="CHEBI:29033"/>
        <dbReference type="ChEBI" id="CHEBI:68438"/>
        <dbReference type="ChEBI" id="CHEBI:131725"/>
        <dbReference type="EC" id="4.99.1.9"/>
    </reaction>
    <physiologicalReaction direction="right-to-left" evidence="6">
        <dbReference type="Rhea" id="RHEA:49574"/>
    </physiologicalReaction>
</comment>
<evidence type="ECO:0000256" key="1">
    <source>
        <dbReference type="ARBA" id="ARBA00007718"/>
    </source>
</evidence>
<dbReference type="CDD" id="cd03411">
    <property type="entry name" value="Ferrochelatase_N"/>
    <property type="match status" value="1"/>
</dbReference>
<evidence type="ECO:0000256" key="6">
    <source>
        <dbReference type="ARBA" id="ARBA00024536"/>
    </source>
</evidence>
<dbReference type="PANTHER" id="PTHR11108">
    <property type="entry name" value="FERROCHELATASE"/>
    <property type="match status" value="1"/>
</dbReference>
<dbReference type="SUPFAM" id="SSF53800">
    <property type="entry name" value="Chelatase"/>
    <property type="match status" value="1"/>
</dbReference>
<dbReference type="NCBIfam" id="TIGR00109">
    <property type="entry name" value="hemH"/>
    <property type="match status" value="1"/>
</dbReference>
<comment type="catalytic activity">
    <reaction evidence="7">
        <text>heme b + 2 H(+) = protoporphyrin IX + Fe(2+)</text>
        <dbReference type="Rhea" id="RHEA:22584"/>
        <dbReference type="ChEBI" id="CHEBI:15378"/>
        <dbReference type="ChEBI" id="CHEBI:29033"/>
        <dbReference type="ChEBI" id="CHEBI:57306"/>
        <dbReference type="ChEBI" id="CHEBI:60344"/>
        <dbReference type="EC" id="4.98.1.1"/>
    </reaction>
</comment>
<evidence type="ECO:0000313" key="10">
    <source>
        <dbReference type="Proteomes" id="UP000187464"/>
    </source>
</evidence>
<keyword evidence="10" id="KW-1185">Reference proteome</keyword>
<dbReference type="AlphaFoldDB" id="A0A1R3TAX0"/>
<keyword evidence="4 7" id="KW-0456">Lyase</keyword>
<sequence length="321" mass="37164">MRGILLINVGTPASTNPNDVKEFIAAMLSDPLLTGKPEWWSKFLAKNIIAPSSGSRVSEKYKLIWHNEETPVSPLIYHMRKLAEKLEEQKGVPVEIAMRYGKPDVASAFRELERKCPLLHEVIVFPLYPHYAQSTTQTSKDMIGNIFYRHPHSFRLKFAEPYYNHPAYIHALTSYAKNYLDDIDKLIFSYHSLPLTQVEAGWKKGKEYDYVYQLKETNRLFCEKLDIDPHDTFLFYSSQRGKKWLNPFLDTDIRDLPKLGWKKVAVVAPGFPVDNLETLYDVGIEARKLFMEAGGEKFTFIPALNSNDIWVEAIWKILERT</sequence>